<dbReference type="InterPro" id="IPR001296">
    <property type="entry name" value="Glyco_trans_1"/>
</dbReference>
<dbReference type="AlphaFoldDB" id="A0A1H2BN88"/>
<evidence type="ECO:0000313" key="3">
    <source>
        <dbReference type="Proteomes" id="UP000243904"/>
    </source>
</evidence>
<dbReference type="Pfam" id="PF00534">
    <property type="entry name" value="Glycos_transf_1"/>
    <property type="match status" value="1"/>
</dbReference>
<keyword evidence="3" id="KW-1185">Reference proteome</keyword>
<dbReference type="PANTHER" id="PTHR12526">
    <property type="entry name" value="GLYCOSYLTRANSFERASE"/>
    <property type="match status" value="1"/>
</dbReference>
<reference evidence="3" key="1">
    <citation type="submission" date="2016-10" db="EMBL/GenBank/DDBJ databases">
        <authorList>
            <person name="Varghese N."/>
            <person name="Submissions S."/>
        </authorList>
    </citation>
    <scope>NUCLEOTIDE SEQUENCE [LARGE SCALE GENOMIC DNA]</scope>
    <source>
        <strain evidence="3">GAS369</strain>
    </source>
</reference>
<dbReference type="CDD" id="cd03801">
    <property type="entry name" value="GT4_PimA-like"/>
    <property type="match status" value="1"/>
</dbReference>
<name>A0A1H2BN88_9BRAD</name>
<evidence type="ECO:0000259" key="1">
    <source>
        <dbReference type="Pfam" id="PF00534"/>
    </source>
</evidence>
<accession>A0A1H2BN88</accession>
<gene>
    <name evidence="2" type="ORF">SAMN05444158_7352</name>
</gene>
<evidence type="ECO:0000313" key="2">
    <source>
        <dbReference type="EMBL" id="SDT59527.1"/>
    </source>
</evidence>
<dbReference type="Proteomes" id="UP000243904">
    <property type="component" value="Chromosome I"/>
</dbReference>
<dbReference type="SUPFAM" id="SSF53756">
    <property type="entry name" value="UDP-Glycosyltransferase/glycogen phosphorylase"/>
    <property type="match status" value="1"/>
</dbReference>
<proteinExistence type="predicted"/>
<dbReference type="Gene3D" id="3.40.50.2000">
    <property type="entry name" value="Glycogen Phosphorylase B"/>
    <property type="match status" value="2"/>
</dbReference>
<dbReference type="GO" id="GO:0016757">
    <property type="term" value="F:glycosyltransferase activity"/>
    <property type="evidence" value="ECO:0007669"/>
    <property type="project" value="InterPro"/>
</dbReference>
<protein>
    <submittedName>
        <fullName evidence="2">Glycosyltransferase involved in cell wall bisynthesis</fullName>
    </submittedName>
</protein>
<dbReference type="EMBL" id="LT629750">
    <property type="protein sequence ID" value="SDT59527.1"/>
    <property type="molecule type" value="Genomic_DNA"/>
</dbReference>
<feature type="domain" description="Glycosyl transferase family 1" evidence="1">
    <location>
        <begin position="181"/>
        <end position="313"/>
    </location>
</feature>
<sequence length="375" mass="41157">MKRTNGFSRVIFIGQFPPPVNGLTFITQRLGSALSRAGYDVATINTTGPAGNRSIFFHAARIAKISRALVSIAWNALSGRSRVCYFTAEGGHGLIYSVMIASWARLFRVRIYIHHHSFSYIVRWQPLMKLLLARSGAKAVHIFLSSGMAQDLANRYGQAINSLVVSNAAFVDAAALQAPSLKTREITIGLLSNLTADKGLYEFLQIVRVAKQRSLPIHGVLAGPVARNTDKIALEAAKLELGEYLDYRGPVYDGEKARFFKDVDVFVFLTSYLNEAQPTVLFEAMAQGIPVISYDRGCIRAQVAGGGHVFPEGGDIVSEVLKILEGYCQDPDCLATEKNAALSQFEDERRTSQERVASLFEATPEQVVALNHESQ</sequence>
<keyword evidence="2" id="KW-0808">Transferase</keyword>
<dbReference type="RefSeq" id="WP_146690786.1">
    <property type="nucleotide sequence ID" value="NZ_LT629750.1"/>
</dbReference>
<organism evidence="2 3">
    <name type="scientific">Bradyrhizobium canariense</name>
    <dbReference type="NCBI Taxonomy" id="255045"/>
    <lineage>
        <taxon>Bacteria</taxon>
        <taxon>Pseudomonadati</taxon>
        <taxon>Pseudomonadota</taxon>
        <taxon>Alphaproteobacteria</taxon>
        <taxon>Hyphomicrobiales</taxon>
        <taxon>Nitrobacteraceae</taxon>
        <taxon>Bradyrhizobium</taxon>
    </lineage>
</organism>